<proteinExistence type="predicted"/>
<feature type="chain" id="PRO_5009138932" evidence="3">
    <location>
        <begin position="28"/>
        <end position="236"/>
    </location>
</feature>
<feature type="signal peptide" evidence="3">
    <location>
        <begin position="1"/>
        <end position="27"/>
    </location>
</feature>
<reference evidence="4 5" key="1">
    <citation type="journal article" date="2016" name="Environ. Microbiol.">
        <title>New Methyloceanibacter diversity from North Sea sediments includes methanotroph containing solely the soluble methane monooxygenase.</title>
        <authorList>
            <person name="Vekeman B."/>
            <person name="Kerckhof F.M."/>
            <person name="Cremers G."/>
            <person name="de Vos P."/>
            <person name="Vandamme P."/>
            <person name="Boon N."/>
            <person name="Op den Camp H.J."/>
            <person name="Heylen K."/>
        </authorList>
    </citation>
    <scope>NUCLEOTIDE SEQUENCE [LARGE SCALE GENOMIC DNA]</scope>
    <source>
        <strain evidence="4 5">R-67174</strain>
    </source>
</reference>
<evidence type="ECO:0000256" key="3">
    <source>
        <dbReference type="SAM" id="SignalP"/>
    </source>
</evidence>
<evidence type="ECO:0000313" key="5">
    <source>
        <dbReference type="Proteomes" id="UP000094501"/>
    </source>
</evidence>
<keyword evidence="3" id="KW-0732">Signal</keyword>
<feature type="region of interest" description="Disordered" evidence="1">
    <location>
        <begin position="164"/>
        <end position="236"/>
    </location>
</feature>
<evidence type="ECO:0000313" key="4">
    <source>
        <dbReference type="EMBL" id="ODR98815.1"/>
    </source>
</evidence>
<keyword evidence="5" id="KW-1185">Reference proteome</keyword>
<organism evidence="4 5">
    <name type="scientific">Methyloceanibacter methanicus</name>
    <dbReference type="NCBI Taxonomy" id="1774968"/>
    <lineage>
        <taxon>Bacteria</taxon>
        <taxon>Pseudomonadati</taxon>
        <taxon>Pseudomonadota</taxon>
        <taxon>Alphaproteobacteria</taxon>
        <taxon>Hyphomicrobiales</taxon>
        <taxon>Hyphomicrobiaceae</taxon>
        <taxon>Methyloceanibacter</taxon>
    </lineage>
</organism>
<comment type="caution">
    <text evidence="4">The sequence shown here is derived from an EMBL/GenBank/DDBJ whole genome shotgun (WGS) entry which is preliminary data.</text>
</comment>
<keyword evidence="2" id="KW-0812">Transmembrane</keyword>
<gene>
    <name evidence="4" type="ORF">AUC68_06330</name>
</gene>
<name>A0A1E3VZ26_9HYPH</name>
<dbReference type="EMBL" id="LPWG01000012">
    <property type="protein sequence ID" value="ODR98815.1"/>
    <property type="molecule type" value="Genomic_DNA"/>
</dbReference>
<sequence>MHRLVSKAFAFGAASRAAMSAASIALAAFASRARTTAAPLIAALYAKTVLRARWLRGRAVRLPRPVVRLAVASTALVLTLAALALPGRSDGRILASVELTLGTGAAGTTAVEIPVAFPVQAVAAAAHESTDAATTAGPEVRQPASELPTKEPNLAGLAEIPEELMVDQPERKPDTERRTASFAAFSEARENLPWSAAEPVVSRPWGPVSKRNRQARRPLLPDRRRSRSRVRRSASG</sequence>
<dbReference type="Proteomes" id="UP000094501">
    <property type="component" value="Unassembled WGS sequence"/>
</dbReference>
<feature type="compositionally biased region" description="Basic and acidic residues" evidence="1">
    <location>
        <begin position="168"/>
        <end position="179"/>
    </location>
</feature>
<accession>A0A1E3VZ26</accession>
<evidence type="ECO:0000256" key="1">
    <source>
        <dbReference type="SAM" id="MobiDB-lite"/>
    </source>
</evidence>
<feature type="region of interest" description="Disordered" evidence="1">
    <location>
        <begin position="130"/>
        <end position="151"/>
    </location>
</feature>
<dbReference type="AlphaFoldDB" id="A0A1E3VZ26"/>
<evidence type="ECO:0000256" key="2">
    <source>
        <dbReference type="SAM" id="Phobius"/>
    </source>
</evidence>
<keyword evidence="2" id="KW-0472">Membrane</keyword>
<keyword evidence="2" id="KW-1133">Transmembrane helix</keyword>
<feature type="transmembrane region" description="Helical" evidence="2">
    <location>
        <begin position="66"/>
        <end position="85"/>
    </location>
</feature>
<protein>
    <submittedName>
        <fullName evidence="4">Uncharacterized protein</fullName>
    </submittedName>
</protein>
<feature type="compositionally biased region" description="Basic residues" evidence="1">
    <location>
        <begin position="224"/>
        <end position="236"/>
    </location>
</feature>